<feature type="transmembrane region" description="Helical" evidence="1">
    <location>
        <begin position="150"/>
        <end position="169"/>
    </location>
</feature>
<dbReference type="PROSITE" id="PS51257">
    <property type="entry name" value="PROKAR_LIPOPROTEIN"/>
    <property type="match status" value="1"/>
</dbReference>
<dbReference type="EMBL" id="FOSR01000004">
    <property type="protein sequence ID" value="SFK56890.1"/>
    <property type="molecule type" value="Genomic_DNA"/>
</dbReference>
<proteinExistence type="predicted"/>
<keyword evidence="1" id="KW-0812">Transmembrane</keyword>
<evidence type="ECO:0000256" key="1">
    <source>
        <dbReference type="SAM" id="Phobius"/>
    </source>
</evidence>
<keyword evidence="1" id="KW-1133">Transmembrane helix</keyword>
<keyword evidence="1" id="KW-0472">Membrane</keyword>
<organism evidence="2 3">
    <name type="scientific">Rhodanobacter glycinis</name>
    <dbReference type="NCBI Taxonomy" id="582702"/>
    <lineage>
        <taxon>Bacteria</taxon>
        <taxon>Pseudomonadati</taxon>
        <taxon>Pseudomonadota</taxon>
        <taxon>Gammaproteobacteria</taxon>
        <taxon>Lysobacterales</taxon>
        <taxon>Rhodanobacteraceae</taxon>
        <taxon>Rhodanobacter</taxon>
    </lineage>
</organism>
<protein>
    <submittedName>
        <fullName evidence="2">Uncharacterized protein</fullName>
    </submittedName>
</protein>
<evidence type="ECO:0000313" key="2">
    <source>
        <dbReference type="EMBL" id="SFK56890.1"/>
    </source>
</evidence>
<feature type="transmembrane region" description="Helical" evidence="1">
    <location>
        <begin position="63"/>
        <end position="86"/>
    </location>
</feature>
<feature type="transmembrane region" description="Helical" evidence="1">
    <location>
        <begin position="93"/>
        <end position="114"/>
    </location>
</feature>
<gene>
    <name evidence="2" type="ORF">SAMN05192579_10415</name>
</gene>
<dbReference type="Proteomes" id="UP000198725">
    <property type="component" value="Unassembled WGS sequence"/>
</dbReference>
<accession>A0A1I4AL23</accession>
<evidence type="ECO:0000313" key="3">
    <source>
        <dbReference type="Proteomes" id="UP000198725"/>
    </source>
</evidence>
<keyword evidence="3" id="KW-1185">Reference proteome</keyword>
<sequence>MPFTMRTSASSSRLALWRIVLWLILLLAAFGCLQYVHHAQEVWAHLKALGSGDAQRAAGLRVMLAWDAGYLLAAFALIVLCAGGILHQAWSRLPLQVAAGILAAWSALSGLWLFQQWHGFVDSATAMAAAAGPQGAVALQALLDHARRSYHIGLALKVVSVPVLVWLAWRLGQPSVKAQFRGRKDSLTR</sequence>
<name>A0A1I4AL23_9GAMM</name>
<reference evidence="3" key="1">
    <citation type="submission" date="2016-10" db="EMBL/GenBank/DDBJ databases">
        <authorList>
            <person name="Varghese N."/>
            <person name="Submissions S."/>
        </authorList>
    </citation>
    <scope>NUCLEOTIDE SEQUENCE [LARGE SCALE GENOMIC DNA]</scope>
    <source>
        <strain evidence="3">MO64</strain>
    </source>
</reference>
<dbReference type="AlphaFoldDB" id="A0A1I4AL23"/>